<accession>A0A377JHZ6</accession>
<dbReference type="AlphaFoldDB" id="A0A377JHZ6"/>
<dbReference type="Gene3D" id="3.40.50.2300">
    <property type="match status" value="1"/>
</dbReference>
<sequence length="390" mass="45092">MNNMKLILIEDNDEELQSCKNAVKDFNDDHKDKKWYIRLETYTNIENASKALENSYFDGAIIDMKLADSGNEGNQALDVIRKHLKRIPVAIYTGTPDVADVTDIPSIGLFKKADITYEQLIYKFWDIYKTGLTKIMGGKGQIEQSLSQIFIKYLLPKISPEPTISEKSNWVSYAEEDPDNTEKALLRYTLNHLIHELYKSSENCYPDEMYIHLPNLELDQVKVDTGCILKNKDNNKFYIVLSPACDLAEREGGECNTDRALLVEIQMLEDILSDDYFISNCHGGKKLKKRYLKSNPESPKEYLLKQQDNDLIKYQRNTKNLYYCWLPKTSCFNNGAVINFRRVSTYSQEELNESFNSPVIQVSSPFLKDIISRFSSYYARQGQPDINFMI</sequence>
<dbReference type="Proteomes" id="UP000254186">
    <property type="component" value="Unassembled WGS sequence"/>
</dbReference>
<reference evidence="1 2" key="1">
    <citation type="submission" date="2018-06" db="EMBL/GenBank/DDBJ databases">
        <authorList>
            <consortium name="Pathogen Informatics"/>
            <person name="Doyle S."/>
        </authorList>
    </citation>
    <scope>NUCLEOTIDE SEQUENCE [LARGE SCALE GENOMIC DNA]</scope>
    <source>
        <strain evidence="1 2">NCTC10672</strain>
    </source>
</reference>
<dbReference type="SUPFAM" id="SSF52172">
    <property type="entry name" value="CheY-like"/>
    <property type="match status" value="1"/>
</dbReference>
<evidence type="ECO:0000313" key="2">
    <source>
        <dbReference type="Proteomes" id="UP000254186"/>
    </source>
</evidence>
<name>A0A377JHZ6_HAEPA</name>
<dbReference type="InterPro" id="IPR011006">
    <property type="entry name" value="CheY-like_superfamily"/>
</dbReference>
<protein>
    <recommendedName>
        <fullName evidence="3">Response regulator</fullName>
    </recommendedName>
</protein>
<dbReference type="RefSeq" id="WP_115180230.1">
    <property type="nucleotide sequence ID" value="NZ_UGHY01000002.1"/>
</dbReference>
<proteinExistence type="predicted"/>
<gene>
    <name evidence="1" type="ORF">NCTC10672_01358</name>
</gene>
<evidence type="ECO:0000313" key="1">
    <source>
        <dbReference type="EMBL" id="STP05394.1"/>
    </source>
</evidence>
<dbReference type="EMBL" id="UGHY01000002">
    <property type="protein sequence ID" value="STP05394.1"/>
    <property type="molecule type" value="Genomic_DNA"/>
</dbReference>
<evidence type="ECO:0008006" key="3">
    <source>
        <dbReference type="Google" id="ProtNLM"/>
    </source>
</evidence>
<organism evidence="1 2">
    <name type="scientific">Haemophilus parainfluenzae</name>
    <dbReference type="NCBI Taxonomy" id="729"/>
    <lineage>
        <taxon>Bacteria</taxon>
        <taxon>Pseudomonadati</taxon>
        <taxon>Pseudomonadota</taxon>
        <taxon>Gammaproteobacteria</taxon>
        <taxon>Pasteurellales</taxon>
        <taxon>Pasteurellaceae</taxon>
        <taxon>Haemophilus</taxon>
    </lineage>
</organism>